<feature type="compositionally biased region" description="Polar residues" evidence="1">
    <location>
        <begin position="19"/>
        <end position="35"/>
    </location>
</feature>
<comment type="caution">
    <text evidence="2">The sequence shown here is derived from an EMBL/GenBank/DDBJ whole genome shotgun (WGS) entry which is preliminary data.</text>
</comment>
<evidence type="ECO:0000313" key="3">
    <source>
        <dbReference type="Proteomes" id="UP000693946"/>
    </source>
</evidence>
<evidence type="ECO:0000313" key="2">
    <source>
        <dbReference type="EMBL" id="KAG7490093.1"/>
    </source>
</evidence>
<feature type="region of interest" description="Disordered" evidence="1">
    <location>
        <begin position="1"/>
        <end position="50"/>
    </location>
</feature>
<reference evidence="2 3" key="1">
    <citation type="journal article" date="2021" name="Sci. Rep.">
        <title>Chromosome anchoring in Senegalese sole (Solea senegalensis) reveals sex-associated markers and genome rearrangements in flatfish.</title>
        <authorList>
            <person name="Guerrero-Cozar I."/>
            <person name="Gomez-Garrido J."/>
            <person name="Berbel C."/>
            <person name="Martinez-Blanch J.F."/>
            <person name="Alioto T."/>
            <person name="Claros M.G."/>
            <person name="Gagnaire P.A."/>
            <person name="Manchado M."/>
        </authorList>
    </citation>
    <scope>NUCLEOTIDE SEQUENCE [LARGE SCALE GENOMIC DNA]</scope>
    <source>
        <strain evidence="2">Sse05_10M</strain>
    </source>
</reference>
<feature type="compositionally biased region" description="Pro residues" evidence="1">
    <location>
        <begin position="1"/>
        <end position="10"/>
    </location>
</feature>
<gene>
    <name evidence="2" type="ORF">JOB18_027866</name>
</gene>
<keyword evidence="3" id="KW-1185">Reference proteome</keyword>
<name>A0AAV6QIT1_SOLSE</name>
<dbReference type="AlphaFoldDB" id="A0AAV6QIT1"/>
<evidence type="ECO:0000256" key="1">
    <source>
        <dbReference type="SAM" id="MobiDB-lite"/>
    </source>
</evidence>
<proteinExistence type="predicted"/>
<dbReference type="Proteomes" id="UP000693946">
    <property type="component" value="Linkage Group LG5"/>
</dbReference>
<dbReference type="EMBL" id="JAGKHQ010000017">
    <property type="protein sequence ID" value="KAG7490093.1"/>
    <property type="molecule type" value="Genomic_DNA"/>
</dbReference>
<sequence length="118" mass="13092">MSTRPHPPAHPAATKATAESLTASTRLQPRSSFPPSSHGRGKRRSAEISLHVLKNTKKTGIQIKPMQIRLHAPKRAGTSRCHLLLLASVMERKDGSVYGSVFGFRVCFFIVNCFHVRF</sequence>
<accession>A0AAV6QIT1</accession>
<organism evidence="2 3">
    <name type="scientific">Solea senegalensis</name>
    <name type="common">Senegalese sole</name>
    <dbReference type="NCBI Taxonomy" id="28829"/>
    <lineage>
        <taxon>Eukaryota</taxon>
        <taxon>Metazoa</taxon>
        <taxon>Chordata</taxon>
        <taxon>Craniata</taxon>
        <taxon>Vertebrata</taxon>
        <taxon>Euteleostomi</taxon>
        <taxon>Actinopterygii</taxon>
        <taxon>Neopterygii</taxon>
        <taxon>Teleostei</taxon>
        <taxon>Neoteleostei</taxon>
        <taxon>Acanthomorphata</taxon>
        <taxon>Carangaria</taxon>
        <taxon>Pleuronectiformes</taxon>
        <taxon>Pleuronectoidei</taxon>
        <taxon>Soleidae</taxon>
        <taxon>Solea</taxon>
    </lineage>
</organism>
<protein>
    <submittedName>
        <fullName evidence="2">Uncharacterized protein</fullName>
    </submittedName>
</protein>